<dbReference type="Gene3D" id="1.20.5.110">
    <property type="match status" value="1"/>
</dbReference>
<evidence type="ECO:0000256" key="8">
    <source>
        <dbReference type="PROSITE-ProRule" id="PRU00290"/>
    </source>
</evidence>
<comment type="caution">
    <text evidence="11">The sequence shown here is derived from an EMBL/GenBank/DDBJ whole genome shotgun (WGS) entry which is preliminary data.</text>
</comment>
<comment type="subcellular location">
    <subcellularLocation>
        <location evidence="7">Endomembrane system</location>
        <topology evidence="7">Lipid-anchor</topology>
        <orientation evidence="7">Cytoplasmic side</orientation>
    </subcellularLocation>
</comment>
<feature type="domain" description="Longin" evidence="9">
    <location>
        <begin position="44"/>
        <end position="137"/>
    </location>
</feature>
<accession>A0A1R2CD84</accession>
<dbReference type="InterPro" id="IPR010908">
    <property type="entry name" value="Longin_dom"/>
</dbReference>
<organism evidence="11 12">
    <name type="scientific">Stentor coeruleus</name>
    <dbReference type="NCBI Taxonomy" id="5963"/>
    <lineage>
        <taxon>Eukaryota</taxon>
        <taxon>Sar</taxon>
        <taxon>Alveolata</taxon>
        <taxon>Ciliophora</taxon>
        <taxon>Postciliodesmatophora</taxon>
        <taxon>Heterotrichea</taxon>
        <taxon>Heterotrichida</taxon>
        <taxon>Stentoridae</taxon>
        <taxon>Stentor</taxon>
    </lineage>
</organism>
<evidence type="ECO:0000259" key="9">
    <source>
        <dbReference type="PROSITE" id="PS50859"/>
    </source>
</evidence>
<evidence type="ECO:0000256" key="1">
    <source>
        <dbReference type="ARBA" id="ARBA00008025"/>
    </source>
</evidence>
<keyword evidence="2" id="KW-0488">Methylation</keyword>
<dbReference type="PANTHER" id="PTHR45806:SF1">
    <property type="entry name" value="SYNAPTOBREVIN HOMOLOG YKT6"/>
    <property type="match status" value="1"/>
</dbReference>
<protein>
    <recommendedName>
        <fullName evidence="13">V-SNARE coiled-coil homology domain-containing protein</fullName>
    </recommendedName>
</protein>
<evidence type="ECO:0000259" key="10">
    <source>
        <dbReference type="PROSITE" id="PS50892"/>
    </source>
</evidence>
<dbReference type="PANTHER" id="PTHR45806">
    <property type="entry name" value="SYNAPTOBREVIN HOMOLOG YKT6"/>
    <property type="match status" value="1"/>
</dbReference>
<dbReference type="InterPro" id="IPR011012">
    <property type="entry name" value="Longin-like_dom_sf"/>
</dbReference>
<dbReference type="SUPFAM" id="SSF64356">
    <property type="entry name" value="SNARE-like"/>
    <property type="match status" value="1"/>
</dbReference>
<evidence type="ECO:0000256" key="5">
    <source>
        <dbReference type="ARBA" id="ARBA00023288"/>
    </source>
</evidence>
<dbReference type="PROSITE" id="PS50859">
    <property type="entry name" value="LONGIN"/>
    <property type="match status" value="1"/>
</dbReference>
<dbReference type="GO" id="GO:0006888">
    <property type="term" value="P:endoplasmic reticulum to Golgi vesicle-mediated transport"/>
    <property type="evidence" value="ECO:0007669"/>
    <property type="project" value="TreeGrafter"/>
</dbReference>
<dbReference type="CDD" id="cd14824">
    <property type="entry name" value="Longin"/>
    <property type="match status" value="1"/>
</dbReference>
<dbReference type="EMBL" id="MPUH01000189">
    <property type="protein sequence ID" value="OMJ86971.1"/>
    <property type="molecule type" value="Genomic_DNA"/>
</dbReference>
<dbReference type="PROSITE" id="PS50892">
    <property type="entry name" value="V_SNARE"/>
    <property type="match status" value="1"/>
</dbReference>
<gene>
    <name evidence="11" type="ORF">SteCoe_11365</name>
</gene>
<dbReference type="GO" id="GO:0005794">
    <property type="term" value="C:Golgi apparatus"/>
    <property type="evidence" value="ECO:0007669"/>
    <property type="project" value="TreeGrafter"/>
</dbReference>
<proteinExistence type="inferred from homology"/>
<keyword evidence="8" id="KW-0175">Coiled coil</keyword>
<keyword evidence="5" id="KW-0449">Lipoprotein</keyword>
<dbReference type="GO" id="GO:0005484">
    <property type="term" value="F:SNAP receptor activity"/>
    <property type="evidence" value="ECO:0007669"/>
    <property type="project" value="TreeGrafter"/>
</dbReference>
<evidence type="ECO:0000256" key="7">
    <source>
        <dbReference type="ARBA" id="ARBA00046278"/>
    </source>
</evidence>
<keyword evidence="12" id="KW-1185">Reference proteome</keyword>
<keyword evidence="4" id="KW-0564">Palmitate</keyword>
<evidence type="ECO:0000256" key="3">
    <source>
        <dbReference type="ARBA" id="ARBA00023136"/>
    </source>
</evidence>
<dbReference type="SUPFAM" id="SSF58038">
    <property type="entry name" value="SNARE fusion complex"/>
    <property type="match status" value="1"/>
</dbReference>
<evidence type="ECO:0000256" key="4">
    <source>
        <dbReference type="ARBA" id="ARBA00023139"/>
    </source>
</evidence>
<reference evidence="11 12" key="1">
    <citation type="submission" date="2016-11" db="EMBL/GenBank/DDBJ databases">
        <title>The macronuclear genome of Stentor coeruleus: a giant cell with tiny introns.</title>
        <authorList>
            <person name="Slabodnick M."/>
            <person name="Ruby J.G."/>
            <person name="Reiff S.B."/>
            <person name="Swart E.C."/>
            <person name="Gosai S."/>
            <person name="Prabakaran S."/>
            <person name="Witkowska E."/>
            <person name="Larue G.E."/>
            <person name="Fisher S."/>
            <person name="Freeman R.M."/>
            <person name="Gunawardena J."/>
            <person name="Chu W."/>
            <person name="Stover N.A."/>
            <person name="Gregory B.D."/>
            <person name="Nowacki M."/>
            <person name="Derisi J."/>
            <person name="Roy S.W."/>
            <person name="Marshall W.F."/>
            <person name="Sood P."/>
        </authorList>
    </citation>
    <scope>NUCLEOTIDE SEQUENCE [LARGE SCALE GENOMIC DNA]</scope>
    <source>
        <strain evidence="11">WM001</strain>
    </source>
</reference>
<evidence type="ECO:0008006" key="13">
    <source>
        <dbReference type="Google" id="ProtNLM"/>
    </source>
</evidence>
<dbReference type="OrthoDB" id="27923at2759"/>
<comment type="similarity">
    <text evidence="1">Belongs to the synaptobrevin family.</text>
</comment>
<feature type="domain" description="V-SNARE coiled-coil homology" evidence="10">
    <location>
        <begin position="141"/>
        <end position="200"/>
    </location>
</feature>
<keyword evidence="6" id="KW-0636">Prenylation</keyword>
<evidence type="ECO:0000256" key="2">
    <source>
        <dbReference type="ARBA" id="ARBA00022481"/>
    </source>
</evidence>
<sequence length="200" mass="22907">MKIYAVYIISCAPPFNSEGSYLSCYLDFPKKFIIHKKTIEETCRFLGKTLTVYCQPGSRTTAEHEGMLINVMRRTDDLACVVFTDMDYPKRISYALCVRAAEHFEAKYSSRWRNAAKDSDVGFKELKNIVKEFENPSNHDAVARAIEATTSATEVVTQTLNKIIIRGETLQDIVEKSEELSLRAKIFYKETKKKKCCVIF</sequence>
<dbReference type="SMART" id="SM01270">
    <property type="entry name" value="Longin"/>
    <property type="match status" value="1"/>
</dbReference>
<dbReference type="AlphaFoldDB" id="A0A1R2CD84"/>
<evidence type="ECO:0000313" key="11">
    <source>
        <dbReference type="EMBL" id="OMJ86971.1"/>
    </source>
</evidence>
<dbReference type="InterPro" id="IPR042855">
    <property type="entry name" value="V_SNARE_CC"/>
</dbReference>
<dbReference type="Proteomes" id="UP000187209">
    <property type="component" value="Unassembled WGS sequence"/>
</dbReference>
<name>A0A1R2CD84_9CILI</name>
<dbReference type="Gene3D" id="3.30.450.50">
    <property type="entry name" value="Longin domain"/>
    <property type="match status" value="1"/>
</dbReference>
<evidence type="ECO:0000313" key="12">
    <source>
        <dbReference type="Proteomes" id="UP000187209"/>
    </source>
</evidence>
<dbReference type="Pfam" id="PF13774">
    <property type="entry name" value="Longin"/>
    <property type="match status" value="1"/>
</dbReference>
<keyword evidence="3" id="KW-0472">Membrane</keyword>
<evidence type="ECO:0000256" key="6">
    <source>
        <dbReference type="ARBA" id="ARBA00023289"/>
    </source>
</evidence>